<dbReference type="CDD" id="cd04301">
    <property type="entry name" value="NAT_SF"/>
    <property type="match status" value="1"/>
</dbReference>
<organism evidence="5 6">
    <name type="scientific">Sphaeroforma arctica JP610</name>
    <dbReference type="NCBI Taxonomy" id="667725"/>
    <lineage>
        <taxon>Eukaryota</taxon>
        <taxon>Ichthyosporea</taxon>
        <taxon>Ichthyophonida</taxon>
        <taxon>Sphaeroforma</taxon>
    </lineage>
</organism>
<evidence type="ECO:0000256" key="1">
    <source>
        <dbReference type="ARBA" id="ARBA00009342"/>
    </source>
</evidence>
<comment type="similarity">
    <text evidence="1">Belongs to the acetyltransferase family. GNAT subfamily.</text>
</comment>
<dbReference type="Gene3D" id="3.40.630.30">
    <property type="match status" value="1"/>
</dbReference>
<dbReference type="OrthoDB" id="5043642at2759"/>
<dbReference type="GeneID" id="25914381"/>
<dbReference type="InterPro" id="IPR016181">
    <property type="entry name" value="Acyl_CoA_acyltransferase"/>
</dbReference>
<dbReference type="RefSeq" id="XP_014147468.1">
    <property type="nucleotide sequence ID" value="XM_014291993.1"/>
</dbReference>
<dbReference type="InterPro" id="IPR000182">
    <property type="entry name" value="GNAT_dom"/>
</dbReference>
<evidence type="ECO:0000313" key="5">
    <source>
        <dbReference type="EMBL" id="KNC73566.1"/>
    </source>
</evidence>
<dbReference type="Proteomes" id="UP000054560">
    <property type="component" value="Unassembled WGS sequence"/>
</dbReference>
<dbReference type="EMBL" id="KQ245455">
    <property type="protein sequence ID" value="KNC73566.1"/>
    <property type="molecule type" value="Genomic_DNA"/>
</dbReference>
<keyword evidence="6" id="KW-1185">Reference proteome</keyword>
<proteinExistence type="inferred from homology"/>
<gene>
    <name evidence="5" type="ORF">SARC_13877</name>
</gene>
<reference evidence="5 6" key="1">
    <citation type="submission" date="2011-02" db="EMBL/GenBank/DDBJ databases">
        <title>The Genome Sequence of Sphaeroforma arctica JP610.</title>
        <authorList>
            <consortium name="The Broad Institute Genome Sequencing Platform"/>
            <person name="Russ C."/>
            <person name="Cuomo C."/>
            <person name="Young S.K."/>
            <person name="Zeng Q."/>
            <person name="Gargeya S."/>
            <person name="Alvarado L."/>
            <person name="Berlin A."/>
            <person name="Chapman S.B."/>
            <person name="Chen Z."/>
            <person name="Freedman E."/>
            <person name="Gellesch M."/>
            <person name="Goldberg J."/>
            <person name="Griggs A."/>
            <person name="Gujja S."/>
            <person name="Heilman E."/>
            <person name="Heiman D."/>
            <person name="Howarth C."/>
            <person name="Mehta T."/>
            <person name="Neiman D."/>
            <person name="Pearson M."/>
            <person name="Roberts A."/>
            <person name="Saif S."/>
            <person name="Shea T."/>
            <person name="Shenoy N."/>
            <person name="Sisk P."/>
            <person name="Stolte C."/>
            <person name="Sykes S."/>
            <person name="White J."/>
            <person name="Yandava C."/>
            <person name="Burger G."/>
            <person name="Gray M.W."/>
            <person name="Holland P.W.H."/>
            <person name="King N."/>
            <person name="Lang F.B.F."/>
            <person name="Roger A.J."/>
            <person name="Ruiz-Trillo I."/>
            <person name="Haas B."/>
            <person name="Nusbaum C."/>
            <person name="Birren B."/>
        </authorList>
    </citation>
    <scope>NUCLEOTIDE SEQUENCE [LARGE SCALE GENOMIC DNA]</scope>
    <source>
        <strain evidence="5 6">JP610</strain>
    </source>
</reference>
<dbReference type="PANTHER" id="PTHR13256">
    <property type="entry name" value="N-ACETYLTRANSFERASE 9"/>
    <property type="match status" value="1"/>
</dbReference>
<evidence type="ECO:0000256" key="2">
    <source>
        <dbReference type="ARBA" id="ARBA00022679"/>
    </source>
</evidence>
<dbReference type="SUPFAM" id="SSF55729">
    <property type="entry name" value="Acyl-CoA N-acyltransferases (Nat)"/>
    <property type="match status" value="1"/>
</dbReference>
<keyword evidence="3" id="KW-0012">Acyltransferase</keyword>
<feature type="domain" description="N-acetyltransferase" evidence="4">
    <location>
        <begin position="33"/>
        <end position="106"/>
    </location>
</feature>
<dbReference type="PANTHER" id="PTHR13256:SF16">
    <property type="entry name" value="ALPHA_BETA-TUBULIN-N-ACETYLTRANSFERASE 9"/>
    <property type="match status" value="1"/>
</dbReference>
<name>A0A0L0FAP6_9EUKA</name>
<sequence length="157" mass="17495">MQASWHQDADKLTFIILSEKAYANGPASDVVSSMIGDVNVFLINHNDQKAAEVEVMIAEPEARGKGYGREAIRMMLAYAYRELGLTYFVVKIGLANTTSARLFKSLLFVQESVSEAFQEVTMVMDMSTSTVPRNLTTYSQRSLKERLAKDTLAAENE</sequence>
<evidence type="ECO:0000259" key="4">
    <source>
        <dbReference type="Pfam" id="PF13302"/>
    </source>
</evidence>
<evidence type="ECO:0000256" key="3">
    <source>
        <dbReference type="ARBA" id="ARBA00023315"/>
    </source>
</evidence>
<accession>A0A0L0FAP6</accession>
<dbReference type="eggNOG" id="KOG4135">
    <property type="taxonomic scope" value="Eukaryota"/>
</dbReference>
<protein>
    <recommendedName>
        <fullName evidence="4">N-acetyltransferase domain-containing protein</fullName>
    </recommendedName>
</protein>
<dbReference type="Pfam" id="PF13302">
    <property type="entry name" value="Acetyltransf_3"/>
    <property type="match status" value="1"/>
</dbReference>
<dbReference type="InterPro" id="IPR039135">
    <property type="entry name" value="NAT9-like"/>
</dbReference>
<evidence type="ECO:0000313" key="6">
    <source>
        <dbReference type="Proteomes" id="UP000054560"/>
    </source>
</evidence>
<dbReference type="STRING" id="667725.A0A0L0FAP6"/>
<dbReference type="GO" id="GO:0008080">
    <property type="term" value="F:N-acetyltransferase activity"/>
    <property type="evidence" value="ECO:0007669"/>
    <property type="project" value="InterPro"/>
</dbReference>
<dbReference type="AlphaFoldDB" id="A0A0L0FAP6"/>
<keyword evidence="2" id="KW-0808">Transferase</keyword>